<keyword evidence="7" id="KW-1185">Reference proteome</keyword>
<evidence type="ECO:0000256" key="4">
    <source>
        <dbReference type="ARBA" id="ARBA00023014"/>
    </source>
</evidence>
<dbReference type="Proteomes" id="UP001320209">
    <property type="component" value="Chromosome"/>
</dbReference>
<dbReference type="InterPro" id="IPR012675">
    <property type="entry name" value="Beta-grasp_dom_sf"/>
</dbReference>
<keyword evidence="2" id="KW-0479">Metal-binding</keyword>
<dbReference type="Gene3D" id="3.10.20.30">
    <property type="match status" value="1"/>
</dbReference>
<accession>A0ABM7V8L0</accession>
<dbReference type="PANTHER" id="PTHR23426">
    <property type="entry name" value="FERREDOXIN/ADRENODOXIN"/>
    <property type="match status" value="1"/>
</dbReference>
<evidence type="ECO:0000256" key="3">
    <source>
        <dbReference type="ARBA" id="ARBA00023004"/>
    </source>
</evidence>
<dbReference type="EMBL" id="AP025225">
    <property type="protein sequence ID" value="BDB96118.1"/>
    <property type="molecule type" value="Genomic_DNA"/>
</dbReference>
<dbReference type="RefSeq" id="WP_236865563.1">
    <property type="nucleotide sequence ID" value="NZ_AP025225.1"/>
</dbReference>
<evidence type="ECO:0000259" key="5">
    <source>
        <dbReference type="PROSITE" id="PS51085"/>
    </source>
</evidence>
<dbReference type="InterPro" id="IPR001041">
    <property type="entry name" value="2Fe-2S_ferredoxin-type"/>
</dbReference>
<reference evidence="6" key="1">
    <citation type="submission" date="2021-10" db="EMBL/GenBank/DDBJ databases">
        <title>Genome Sequence of The Candidatus Hydrogeosomobacter endosymbioticus, an Intracellular Bacterial Symbiont of the Anaerobic Ciliate GW7.</title>
        <authorList>
            <person name="Shiohama Y."/>
            <person name="Shinzato N."/>
        </authorList>
    </citation>
    <scope>NUCLEOTIDE SEQUENCE [LARGE SCALE GENOMIC DNA]</scope>
    <source>
        <strain evidence="6">200920</strain>
    </source>
</reference>
<feature type="domain" description="2Fe-2S ferredoxin-type" evidence="5">
    <location>
        <begin position="2"/>
        <end position="104"/>
    </location>
</feature>
<dbReference type="CDD" id="cd00207">
    <property type="entry name" value="fer2"/>
    <property type="match status" value="1"/>
</dbReference>
<keyword evidence="1" id="KW-0001">2Fe-2S</keyword>
<dbReference type="PANTHER" id="PTHR23426:SF67">
    <property type="entry name" value="2FE-2S FERREDOXIN-TYPE DOMAIN-CONTAINING PROTEIN"/>
    <property type="match status" value="1"/>
</dbReference>
<evidence type="ECO:0000313" key="7">
    <source>
        <dbReference type="Proteomes" id="UP001320209"/>
    </source>
</evidence>
<dbReference type="PRINTS" id="PR00355">
    <property type="entry name" value="ADRENODOXIN"/>
</dbReference>
<gene>
    <name evidence="6" type="ORF">HYD_2510</name>
</gene>
<sequence length="108" mass="11337">MPKVKFVYGCGEVVVVDAFVGESLLDAAERCGVSLSGPCGGVLACGMCGVTISPEFFHKIKPASDDEEDLLACTQSCEQTARLACQVIVTEDMDGIEVKIPGKRCCCG</sequence>
<dbReference type="SUPFAM" id="SSF54292">
    <property type="entry name" value="2Fe-2S ferredoxin-like"/>
    <property type="match status" value="1"/>
</dbReference>
<keyword evidence="3" id="KW-0408">Iron</keyword>
<dbReference type="InterPro" id="IPR036010">
    <property type="entry name" value="2Fe-2S_ferredoxin-like_sf"/>
</dbReference>
<evidence type="ECO:0000313" key="6">
    <source>
        <dbReference type="EMBL" id="BDB96118.1"/>
    </source>
</evidence>
<evidence type="ECO:0000256" key="1">
    <source>
        <dbReference type="ARBA" id="ARBA00022714"/>
    </source>
</evidence>
<proteinExistence type="predicted"/>
<dbReference type="InterPro" id="IPR001055">
    <property type="entry name" value="Adrenodoxin-like"/>
</dbReference>
<dbReference type="PROSITE" id="PS51085">
    <property type="entry name" value="2FE2S_FER_2"/>
    <property type="match status" value="1"/>
</dbReference>
<evidence type="ECO:0000256" key="2">
    <source>
        <dbReference type="ARBA" id="ARBA00022723"/>
    </source>
</evidence>
<keyword evidence="4" id="KW-0411">Iron-sulfur</keyword>
<protein>
    <recommendedName>
        <fullName evidence="5">2Fe-2S ferredoxin-type domain-containing protein</fullName>
    </recommendedName>
</protein>
<organism evidence="6 7">
    <name type="scientific">Candidatus Hydrogenosomobacter endosymbioticus</name>
    <dbReference type="NCBI Taxonomy" id="2558174"/>
    <lineage>
        <taxon>Bacteria</taxon>
        <taxon>Pseudomonadati</taxon>
        <taxon>Pseudomonadota</taxon>
        <taxon>Alphaproteobacteria</taxon>
        <taxon>Holosporales</taxon>
        <taxon>Holosporaceae</taxon>
        <taxon>Candidatus Hydrogenosomobacter</taxon>
    </lineage>
</organism>
<name>A0ABM7V8L0_9PROT</name>